<dbReference type="AlphaFoldDB" id="A0A8K0WNR5"/>
<organism evidence="3 4">
    <name type="scientific">Stachybotrys elegans</name>
    <dbReference type="NCBI Taxonomy" id="80388"/>
    <lineage>
        <taxon>Eukaryota</taxon>
        <taxon>Fungi</taxon>
        <taxon>Dikarya</taxon>
        <taxon>Ascomycota</taxon>
        <taxon>Pezizomycotina</taxon>
        <taxon>Sordariomycetes</taxon>
        <taxon>Hypocreomycetidae</taxon>
        <taxon>Hypocreales</taxon>
        <taxon>Stachybotryaceae</taxon>
        <taxon>Stachybotrys</taxon>
    </lineage>
</organism>
<dbReference type="OrthoDB" id="19329at2759"/>
<dbReference type="SUPFAM" id="SSF57667">
    <property type="entry name" value="beta-beta-alpha zinc fingers"/>
    <property type="match status" value="1"/>
</dbReference>
<feature type="compositionally biased region" description="Low complexity" evidence="1">
    <location>
        <begin position="193"/>
        <end position="211"/>
    </location>
</feature>
<dbReference type="InterPro" id="IPR040025">
    <property type="entry name" value="Znf622/Rei1/Reh1"/>
</dbReference>
<comment type="caution">
    <text evidence="3">The sequence shown here is derived from an EMBL/GenBank/DDBJ whole genome shotgun (WGS) entry which is preliminary data.</text>
</comment>
<evidence type="ECO:0000256" key="1">
    <source>
        <dbReference type="SAM" id="MobiDB-lite"/>
    </source>
</evidence>
<evidence type="ECO:0000313" key="3">
    <source>
        <dbReference type="EMBL" id="KAH7309737.1"/>
    </source>
</evidence>
<keyword evidence="3" id="KW-0862">Zinc</keyword>
<name>A0A8K0WNR5_9HYPO</name>
<keyword evidence="3" id="KW-0863">Zinc-finger</keyword>
<dbReference type="PANTHER" id="PTHR13182:SF8">
    <property type="entry name" value="CYTOPLASMIC 60S SUBUNIT BIOGENESIS FACTOR ZNF622"/>
    <property type="match status" value="1"/>
</dbReference>
<dbReference type="InterPro" id="IPR036236">
    <property type="entry name" value="Znf_C2H2_sf"/>
</dbReference>
<accession>A0A8K0WNR5</accession>
<dbReference type="GO" id="GO:0008270">
    <property type="term" value="F:zinc ion binding"/>
    <property type="evidence" value="ECO:0007669"/>
    <property type="project" value="UniProtKB-KW"/>
</dbReference>
<gene>
    <name evidence="3" type="ORF">B0I35DRAFT_440534</name>
</gene>
<keyword evidence="3" id="KW-0479">Metal-binding</keyword>
<evidence type="ECO:0000313" key="4">
    <source>
        <dbReference type="Proteomes" id="UP000813444"/>
    </source>
</evidence>
<dbReference type="Proteomes" id="UP000813444">
    <property type="component" value="Unassembled WGS sequence"/>
</dbReference>
<dbReference type="EMBL" id="JAGPNK010000013">
    <property type="protein sequence ID" value="KAH7309737.1"/>
    <property type="molecule type" value="Genomic_DNA"/>
</dbReference>
<dbReference type="Pfam" id="PF12756">
    <property type="entry name" value="zf-C2H2_2"/>
    <property type="match status" value="1"/>
</dbReference>
<feature type="compositionally biased region" description="Basic and acidic residues" evidence="1">
    <location>
        <begin position="173"/>
        <end position="188"/>
    </location>
</feature>
<dbReference type="GO" id="GO:0042273">
    <property type="term" value="P:ribosomal large subunit biogenesis"/>
    <property type="evidence" value="ECO:0007669"/>
    <property type="project" value="TreeGrafter"/>
</dbReference>
<dbReference type="GO" id="GO:0030687">
    <property type="term" value="C:preribosome, large subunit precursor"/>
    <property type="evidence" value="ECO:0007669"/>
    <property type="project" value="TreeGrafter"/>
</dbReference>
<evidence type="ECO:0000259" key="2">
    <source>
        <dbReference type="Pfam" id="PF12756"/>
    </source>
</evidence>
<sequence>MVLDTTTTTTTTATQTMDLDLHANNTTVTTVQDHDQSTTMSLSSTDDWFDESQCLFCNEVALDLDQNLLHMAKAHGFHVDTTNLLADVDLLLNYFHLLISEHHQCLYCQTQRSTRQAAQQHMMAKGHCKYEVTEDDVELMEFYSVSPSKEVEDIRQEFLSARASNSQLPPVPKSRETRRAKRSTEHGRTSAISSSHEQPSQPQSDSESDSSATDTDAPRALSNRALKQEHILAKHLAQLRAQDRNSLAHLPVSEQRALVMASLKQMESGRRAENVHQSNLESAANRFGCLRKIRLIRKPPHTGNIHSLKR</sequence>
<dbReference type="InterPro" id="IPR041661">
    <property type="entry name" value="ZN622/Rei1/Reh1_Znf-C2H2"/>
</dbReference>
<feature type="region of interest" description="Disordered" evidence="1">
    <location>
        <begin position="160"/>
        <end position="217"/>
    </location>
</feature>
<reference evidence="3" key="1">
    <citation type="journal article" date="2021" name="Nat. Commun.">
        <title>Genetic determinants of endophytism in the Arabidopsis root mycobiome.</title>
        <authorList>
            <person name="Mesny F."/>
            <person name="Miyauchi S."/>
            <person name="Thiergart T."/>
            <person name="Pickel B."/>
            <person name="Atanasova L."/>
            <person name="Karlsson M."/>
            <person name="Huettel B."/>
            <person name="Barry K.W."/>
            <person name="Haridas S."/>
            <person name="Chen C."/>
            <person name="Bauer D."/>
            <person name="Andreopoulos W."/>
            <person name="Pangilinan J."/>
            <person name="LaButti K."/>
            <person name="Riley R."/>
            <person name="Lipzen A."/>
            <person name="Clum A."/>
            <person name="Drula E."/>
            <person name="Henrissat B."/>
            <person name="Kohler A."/>
            <person name="Grigoriev I.V."/>
            <person name="Martin F.M."/>
            <person name="Hacquard S."/>
        </authorList>
    </citation>
    <scope>NUCLEOTIDE SEQUENCE</scope>
    <source>
        <strain evidence="3">MPI-CAGE-CH-0235</strain>
    </source>
</reference>
<proteinExistence type="predicted"/>
<dbReference type="PANTHER" id="PTHR13182">
    <property type="entry name" value="ZINC FINGER PROTEIN 622"/>
    <property type="match status" value="1"/>
</dbReference>
<feature type="domain" description="ZN622/Rei1/Reh1 zinc finger C2H2-type" evidence="2">
    <location>
        <begin position="53"/>
        <end position="148"/>
    </location>
</feature>
<protein>
    <submittedName>
        <fullName evidence="3">C2H2 type zinc-finger-domain-containing protein</fullName>
    </submittedName>
</protein>
<keyword evidence="4" id="KW-1185">Reference proteome</keyword>